<dbReference type="CDD" id="cd06259">
    <property type="entry name" value="YdcF-like"/>
    <property type="match status" value="1"/>
</dbReference>
<name>A0A1H2C3P0_9ACTN</name>
<keyword evidence="3" id="KW-1185">Reference proteome</keyword>
<dbReference type="Pfam" id="PF02698">
    <property type="entry name" value="DUF218"/>
    <property type="match status" value="1"/>
</dbReference>
<accession>A0A1H2C3P0</accession>
<sequence length="205" mass="21980">MLPGTPGLTLADVTHVLIPGYGRDADATALTSGGVDRCRTALALHRSLNRGLIVCSGYKSPADHTGAPQSIDGCSYQGVPEADLMRAWLVETGADPASIRVERRSVDTVTNLLRSDLWFGDERPVAIVSHRSHLRRILSVIAPRTLRRPYLGVVVPGGPPRENPALLPMSRLITAFLPGGAAAVPEATRRADRLWRAAGLLGRRS</sequence>
<dbReference type="GO" id="GO:0005886">
    <property type="term" value="C:plasma membrane"/>
    <property type="evidence" value="ECO:0007669"/>
    <property type="project" value="TreeGrafter"/>
</dbReference>
<gene>
    <name evidence="2" type="ORF">SAMN04489716_5215</name>
</gene>
<dbReference type="InterPro" id="IPR014729">
    <property type="entry name" value="Rossmann-like_a/b/a_fold"/>
</dbReference>
<dbReference type="InterPro" id="IPR051599">
    <property type="entry name" value="Cell_Envelope_Assoc"/>
</dbReference>
<dbReference type="GO" id="GO:0000270">
    <property type="term" value="P:peptidoglycan metabolic process"/>
    <property type="evidence" value="ECO:0007669"/>
    <property type="project" value="TreeGrafter"/>
</dbReference>
<reference evidence="2 3" key="1">
    <citation type="submission" date="2016-10" db="EMBL/GenBank/DDBJ databases">
        <authorList>
            <person name="de Groot N.N."/>
        </authorList>
    </citation>
    <scope>NUCLEOTIDE SEQUENCE [LARGE SCALE GENOMIC DNA]</scope>
    <source>
        <strain evidence="2 3">DSM 43941</strain>
    </source>
</reference>
<proteinExistence type="predicted"/>
<dbReference type="PANTHER" id="PTHR30336">
    <property type="entry name" value="INNER MEMBRANE PROTEIN, PROBABLE PERMEASE"/>
    <property type="match status" value="1"/>
</dbReference>
<dbReference type="Gene3D" id="3.40.50.620">
    <property type="entry name" value="HUPs"/>
    <property type="match status" value="1"/>
</dbReference>
<dbReference type="GO" id="GO:0043164">
    <property type="term" value="P:Gram-negative-bacterium-type cell wall biogenesis"/>
    <property type="evidence" value="ECO:0007669"/>
    <property type="project" value="TreeGrafter"/>
</dbReference>
<dbReference type="PANTHER" id="PTHR30336:SF4">
    <property type="entry name" value="ENVELOPE BIOGENESIS FACTOR ELYC"/>
    <property type="match status" value="1"/>
</dbReference>
<organism evidence="2 3">
    <name type="scientific">Actinoplanes derwentensis</name>
    <dbReference type="NCBI Taxonomy" id="113562"/>
    <lineage>
        <taxon>Bacteria</taxon>
        <taxon>Bacillati</taxon>
        <taxon>Actinomycetota</taxon>
        <taxon>Actinomycetes</taxon>
        <taxon>Micromonosporales</taxon>
        <taxon>Micromonosporaceae</taxon>
        <taxon>Actinoplanes</taxon>
    </lineage>
</organism>
<feature type="domain" description="DUF218" evidence="1">
    <location>
        <begin position="34"/>
        <end position="142"/>
    </location>
</feature>
<dbReference type="EMBL" id="LT629758">
    <property type="protein sequence ID" value="SDT65148.1"/>
    <property type="molecule type" value="Genomic_DNA"/>
</dbReference>
<evidence type="ECO:0000313" key="3">
    <source>
        <dbReference type="Proteomes" id="UP000198688"/>
    </source>
</evidence>
<dbReference type="AlphaFoldDB" id="A0A1H2C3P0"/>
<dbReference type="InterPro" id="IPR003848">
    <property type="entry name" value="DUF218"/>
</dbReference>
<protein>
    <submittedName>
        <fullName evidence="2">DUF218 domain-containing protein</fullName>
    </submittedName>
</protein>
<evidence type="ECO:0000313" key="2">
    <source>
        <dbReference type="EMBL" id="SDT65148.1"/>
    </source>
</evidence>
<dbReference type="Proteomes" id="UP000198688">
    <property type="component" value="Chromosome I"/>
</dbReference>
<evidence type="ECO:0000259" key="1">
    <source>
        <dbReference type="Pfam" id="PF02698"/>
    </source>
</evidence>